<dbReference type="AlphaFoldDB" id="A0A174HR26"/>
<dbReference type="PANTHER" id="PTHR33408:SF2">
    <property type="entry name" value="TRANSPOSASE DDE DOMAIN-CONTAINING PROTEIN"/>
    <property type="match status" value="1"/>
</dbReference>
<name>A0A174HR26_9FIRM</name>
<sequence>MTNQVTDHGMLGPTMEDIREDTPGEILEVAADKGYENEKDIISCLENGIIPHVIMDDGKDGYELEIPYEEAEADTVSTEPAELAKSLHAGKVPEAYKEILSGMEVKEVRRKVKEEPAESEKAGSVYGTPKEMQERAKEGYYIRDPERNLVYCPAGEILRQKCIKKNGNIRYANKNACKHCKNRNKCYKGKGGWKEIDFTKDTLEKPCKEWLQAEGKPCEAPKQTARSHFEKVKVVKFYFKPSHKVMSQRMCLSEHPFGTIKRAMGATYFLLRGLRKVAGEFALFCLGYNIERAKNLLGFKKMMELMAGA</sequence>
<dbReference type="InterPro" id="IPR025668">
    <property type="entry name" value="Tnp_DDE_dom"/>
</dbReference>
<organism evidence="2 3">
    <name type="scientific">Faecalicatena contorta</name>
    <dbReference type="NCBI Taxonomy" id="39482"/>
    <lineage>
        <taxon>Bacteria</taxon>
        <taxon>Bacillati</taxon>
        <taxon>Bacillota</taxon>
        <taxon>Clostridia</taxon>
        <taxon>Lachnospirales</taxon>
        <taxon>Lachnospiraceae</taxon>
        <taxon>Faecalicatena</taxon>
    </lineage>
</organism>
<dbReference type="RefSeq" id="WP_334291947.1">
    <property type="nucleotide sequence ID" value="NZ_CYZU01000032.1"/>
</dbReference>
<accession>A0A174HR26</accession>
<dbReference type="PANTHER" id="PTHR33408">
    <property type="entry name" value="TRANSPOSASE"/>
    <property type="match status" value="1"/>
</dbReference>
<dbReference type="STRING" id="39482.ERS852491_03210"/>
<evidence type="ECO:0000259" key="1">
    <source>
        <dbReference type="Pfam" id="PF13751"/>
    </source>
</evidence>
<evidence type="ECO:0000313" key="2">
    <source>
        <dbReference type="EMBL" id="CUO75777.1"/>
    </source>
</evidence>
<dbReference type="Pfam" id="PF13751">
    <property type="entry name" value="DDE_Tnp_1_6"/>
    <property type="match status" value="1"/>
</dbReference>
<reference evidence="2 3" key="1">
    <citation type="submission" date="2015-09" db="EMBL/GenBank/DDBJ databases">
        <authorList>
            <consortium name="Pathogen Informatics"/>
        </authorList>
    </citation>
    <scope>NUCLEOTIDE SEQUENCE [LARGE SCALE GENOMIC DNA]</scope>
    <source>
        <strain evidence="2 3">2789STDY5834876</strain>
    </source>
</reference>
<gene>
    <name evidence="2" type="ORF">ERS852491_03210</name>
</gene>
<proteinExistence type="predicted"/>
<feature type="domain" description="Transposase DDE" evidence="1">
    <location>
        <begin position="151"/>
        <end position="292"/>
    </location>
</feature>
<evidence type="ECO:0000313" key="3">
    <source>
        <dbReference type="Proteomes" id="UP000095544"/>
    </source>
</evidence>
<dbReference type="EMBL" id="CYZU01000032">
    <property type="protein sequence ID" value="CUO75777.1"/>
    <property type="molecule type" value="Genomic_DNA"/>
</dbReference>
<dbReference type="Proteomes" id="UP000095544">
    <property type="component" value="Unassembled WGS sequence"/>
</dbReference>
<protein>
    <recommendedName>
        <fullName evidence="1">Transposase DDE domain-containing protein</fullName>
    </recommendedName>
</protein>